<evidence type="ECO:0000313" key="4">
    <source>
        <dbReference type="Proteomes" id="UP001054902"/>
    </source>
</evidence>
<proteinExistence type="predicted"/>
<feature type="compositionally biased region" description="Gly residues" evidence="1">
    <location>
        <begin position="243"/>
        <end position="270"/>
    </location>
</feature>
<keyword evidence="2" id="KW-0732">Signal</keyword>
<evidence type="ECO:0000256" key="2">
    <source>
        <dbReference type="SAM" id="SignalP"/>
    </source>
</evidence>
<feature type="region of interest" description="Disordered" evidence="1">
    <location>
        <begin position="233"/>
        <end position="276"/>
    </location>
</feature>
<organism evidence="3 4">
    <name type="scientific">Chaetoceros tenuissimus</name>
    <dbReference type="NCBI Taxonomy" id="426638"/>
    <lineage>
        <taxon>Eukaryota</taxon>
        <taxon>Sar</taxon>
        <taxon>Stramenopiles</taxon>
        <taxon>Ochrophyta</taxon>
        <taxon>Bacillariophyta</taxon>
        <taxon>Coscinodiscophyceae</taxon>
        <taxon>Chaetocerotophycidae</taxon>
        <taxon>Chaetocerotales</taxon>
        <taxon>Chaetocerotaceae</taxon>
        <taxon>Chaetoceros</taxon>
    </lineage>
</organism>
<feature type="region of interest" description="Disordered" evidence="1">
    <location>
        <begin position="111"/>
        <end position="162"/>
    </location>
</feature>
<dbReference type="EMBL" id="BLLK01000051">
    <property type="protein sequence ID" value="GFH56155.1"/>
    <property type="molecule type" value="Genomic_DNA"/>
</dbReference>
<gene>
    <name evidence="3" type="ORF">CTEN210_12631</name>
</gene>
<evidence type="ECO:0000256" key="1">
    <source>
        <dbReference type="SAM" id="MobiDB-lite"/>
    </source>
</evidence>
<feature type="compositionally biased region" description="Gly residues" evidence="1">
    <location>
        <begin position="39"/>
        <end position="51"/>
    </location>
</feature>
<comment type="caution">
    <text evidence="3">The sequence shown here is derived from an EMBL/GenBank/DDBJ whole genome shotgun (WGS) entry which is preliminary data.</text>
</comment>
<accession>A0AAD3D438</accession>
<reference evidence="3 4" key="1">
    <citation type="journal article" date="2021" name="Sci. Rep.">
        <title>The genome of the diatom Chaetoceros tenuissimus carries an ancient integrated fragment of an extant virus.</title>
        <authorList>
            <person name="Hongo Y."/>
            <person name="Kimura K."/>
            <person name="Takaki Y."/>
            <person name="Yoshida Y."/>
            <person name="Baba S."/>
            <person name="Kobayashi G."/>
            <person name="Nagasaki K."/>
            <person name="Hano T."/>
            <person name="Tomaru Y."/>
        </authorList>
    </citation>
    <scope>NUCLEOTIDE SEQUENCE [LARGE SCALE GENOMIC DNA]</scope>
    <source>
        <strain evidence="3 4">NIES-3715</strain>
    </source>
</reference>
<feature type="chain" id="PRO_5042198405" evidence="2">
    <location>
        <begin position="23"/>
        <end position="681"/>
    </location>
</feature>
<name>A0AAD3D438_9STRA</name>
<dbReference type="AlphaFoldDB" id="A0AAD3D438"/>
<protein>
    <submittedName>
        <fullName evidence="3">Uncharacterized protein</fullName>
    </submittedName>
</protein>
<keyword evidence="4" id="KW-1185">Reference proteome</keyword>
<sequence length="681" mass="74557">MTKKQLKVTIFTLSAIFLYLNLDQEPHQEVNRLLQSQGNGNGQGNGQGQGQGQAKNQDKGKKKNTCTHTPYVLIGDILTTMPPIVPREERYEVPSHIQLCQAFLERYDGQNLLPGGGNGNGQQSQGNNGVAGRTNAEDGTEGRRRLQQNNGKGGPNDILPVENEPSLEEFEKKNGKPPVGEVDFSVPQVDGSNEIQPLNEGMNNIQPGNPNQNVNFQYPAEDYGVNFLDPNEVQRNGPANNGNGNGNGNAGAGGQGNGNAGGQGEQGGDNGKGKRPITVVEDDAVCTDWQAPHISTLSIYASSLIAAVGKKLGLRYKHNCRKHIMKMHKDPTLHYDYTPVQALLPNNLIAKKAAEDVEPETIKTLCMNCMYWFENIMEDAGPPAAQTHHCLLMPNVESSYAKELMSQSKQLPMNDVLASVVDRFRHIATDWKSKGGPVSKNEDLVGVVIAVDEGSSFMSFDQYDKIIPPAVRSIQVFASANCALAAVQGRSDCIEHGRRLKRYFLRTRTQQHGTYVRYDVVGSTATSYARMINARILVCPPGTVMCLLPALAKKAGTKAYIGEDPKHPATYHWFESSVVQKRKQIGLQDVGFDAVPDEEFMDIITEPDETMDVGAIGETEDEEHPPSDEDLDADVIIGEQPFNYTAWLQAAAAGFAADGENAETEERMLTHIRNSNDFWQP</sequence>
<dbReference type="Proteomes" id="UP001054902">
    <property type="component" value="Unassembled WGS sequence"/>
</dbReference>
<feature type="signal peptide" evidence="2">
    <location>
        <begin position="1"/>
        <end position="22"/>
    </location>
</feature>
<evidence type="ECO:0000313" key="3">
    <source>
        <dbReference type="EMBL" id="GFH56155.1"/>
    </source>
</evidence>
<feature type="region of interest" description="Disordered" evidence="1">
    <location>
        <begin position="35"/>
        <end position="66"/>
    </location>
</feature>